<dbReference type="EMBL" id="JAMSHJ010000001">
    <property type="protein sequence ID" value="KAI5441516.1"/>
    <property type="molecule type" value="Genomic_DNA"/>
</dbReference>
<reference evidence="1 2" key="1">
    <citation type="journal article" date="2022" name="Nat. Genet.">
        <title>Improved pea reference genome and pan-genome highlight genomic features and evolutionary characteristics.</title>
        <authorList>
            <person name="Yang T."/>
            <person name="Liu R."/>
            <person name="Luo Y."/>
            <person name="Hu S."/>
            <person name="Wang D."/>
            <person name="Wang C."/>
            <person name="Pandey M.K."/>
            <person name="Ge S."/>
            <person name="Xu Q."/>
            <person name="Li N."/>
            <person name="Li G."/>
            <person name="Huang Y."/>
            <person name="Saxena R.K."/>
            <person name="Ji Y."/>
            <person name="Li M."/>
            <person name="Yan X."/>
            <person name="He Y."/>
            <person name="Liu Y."/>
            <person name="Wang X."/>
            <person name="Xiang C."/>
            <person name="Varshney R.K."/>
            <person name="Ding H."/>
            <person name="Gao S."/>
            <person name="Zong X."/>
        </authorList>
    </citation>
    <scope>NUCLEOTIDE SEQUENCE [LARGE SCALE GENOMIC DNA]</scope>
    <source>
        <strain evidence="1 2">cv. Zhongwan 6</strain>
    </source>
</reference>
<gene>
    <name evidence="1" type="ORF">KIW84_010842</name>
</gene>
<proteinExistence type="predicted"/>
<name>A0A9D5BEH1_PEA</name>
<dbReference type="Proteomes" id="UP001058974">
    <property type="component" value="Chromosome 1"/>
</dbReference>
<comment type="caution">
    <text evidence="1">The sequence shown here is derived from an EMBL/GenBank/DDBJ whole genome shotgun (WGS) entry which is preliminary data.</text>
</comment>
<organism evidence="1 2">
    <name type="scientific">Pisum sativum</name>
    <name type="common">Garden pea</name>
    <name type="synonym">Lathyrus oleraceus</name>
    <dbReference type="NCBI Taxonomy" id="3888"/>
    <lineage>
        <taxon>Eukaryota</taxon>
        <taxon>Viridiplantae</taxon>
        <taxon>Streptophyta</taxon>
        <taxon>Embryophyta</taxon>
        <taxon>Tracheophyta</taxon>
        <taxon>Spermatophyta</taxon>
        <taxon>Magnoliopsida</taxon>
        <taxon>eudicotyledons</taxon>
        <taxon>Gunneridae</taxon>
        <taxon>Pentapetalae</taxon>
        <taxon>rosids</taxon>
        <taxon>fabids</taxon>
        <taxon>Fabales</taxon>
        <taxon>Fabaceae</taxon>
        <taxon>Papilionoideae</taxon>
        <taxon>50 kb inversion clade</taxon>
        <taxon>NPAAA clade</taxon>
        <taxon>Hologalegina</taxon>
        <taxon>IRL clade</taxon>
        <taxon>Fabeae</taxon>
        <taxon>Lathyrus</taxon>
    </lineage>
</organism>
<keyword evidence="2" id="KW-1185">Reference proteome</keyword>
<dbReference type="AlphaFoldDB" id="A0A9D5BEH1"/>
<evidence type="ECO:0000313" key="1">
    <source>
        <dbReference type="EMBL" id="KAI5441516.1"/>
    </source>
</evidence>
<sequence>MYHPVKCNTITRPKEEKGLGLRNLDIMNKAYLSKLGWKLYSGGEDLWCRAPKVEENCLWYAGDGTTVNAWDIRWIDQDVTIANMDIHIHMNLKTTRVVDLTSEDGDLKKWIYINMQNNMGWNNNDDLKDFWATACDNIVKDVPLFPDIIKVLMLVPSGVVPSWVLLLISSPFLSPYGNRL</sequence>
<accession>A0A9D5BEH1</accession>
<evidence type="ECO:0000313" key="2">
    <source>
        <dbReference type="Proteomes" id="UP001058974"/>
    </source>
</evidence>
<dbReference type="Gramene" id="Psat01G0084200-T1">
    <property type="protein sequence ID" value="KAI5441516.1"/>
    <property type="gene ID" value="KIW84_010842"/>
</dbReference>
<protein>
    <submittedName>
        <fullName evidence="1">Uncharacterized protein</fullName>
    </submittedName>
</protein>